<sequence length="113" mass="11643">MVWGPRNMAAAGGASPLSPDLVVGSPTIPPTSVLCGSAVCSRRNSCSTSTKLGSDSKMVATDRPSAFPEERKSDRHVSAGRSGSEGFVSENGLIFTPGNEATITETDSPFHAC</sequence>
<name>A0A7S0QXC5_9CHLO</name>
<protein>
    <submittedName>
        <fullName evidence="2">Uncharacterized protein</fullName>
    </submittedName>
</protein>
<feature type="compositionally biased region" description="Basic and acidic residues" evidence="1">
    <location>
        <begin position="68"/>
        <end position="77"/>
    </location>
</feature>
<accession>A0A7S0QXC5</accession>
<dbReference type="AlphaFoldDB" id="A0A7S0QXC5"/>
<evidence type="ECO:0000256" key="1">
    <source>
        <dbReference type="SAM" id="MobiDB-lite"/>
    </source>
</evidence>
<evidence type="ECO:0000313" key="2">
    <source>
        <dbReference type="EMBL" id="CAD8655132.1"/>
    </source>
</evidence>
<feature type="region of interest" description="Disordered" evidence="1">
    <location>
        <begin position="1"/>
        <end position="20"/>
    </location>
</feature>
<organism evidence="2">
    <name type="scientific">Pyramimonas obovata</name>
    <dbReference type="NCBI Taxonomy" id="1411642"/>
    <lineage>
        <taxon>Eukaryota</taxon>
        <taxon>Viridiplantae</taxon>
        <taxon>Chlorophyta</taxon>
        <taxon>Pyramimonadophyceae</taxon>
        <taxon>Pyramimonadales</taxon>
        <taxon>Pyramimonadaceae</taxon>
        <taxon>Pyramimonas</taxon>
        <taxon>Pyramimonas incertae sedis</taxon>
    </lineage>
</organism>
<dbReference type="EMBL" id="HBFA01007289">
    <property type="protein sequence ID" value="CAD8655132.1"/>
    <property type="molecule type" value="Transcribed_RNA"/>
</dbReference>
<reference evidence="2" key="1">
    <citation type="submission" date="2021-01" db="EMBL/GenBank/DDBJ databases">
        <authorList>
            <person name="Corre E."/>
            <person name="Pelletier E."/>
            <person name="Niang G."/>
            <person name="Scheremetjew M."/>
            <person name="Finn R."/>
            <person name="Kale V."/>
            <person name="Holt S."/>
            <person name="Cochrane G."/>
            <person name="Meng A."/>
            <person name="Brown T."/>
            <person name="Cohen L."/>
        </authorList>
    </citation>
    <scope>NUCLEOTIDE SEQUENCE</scope>
    <source>
        <strain evidence="2">CCMP722</strain>
    </source>
</reference>
<gene>
    <name evidence="2" type="ORF">POBO1169_LOCUS3791</name>
</gene>
<feature type="region of interest" description="Disordered" evidence="1">
    <location>
        <begin position="48"/>
        <end position="93"/>
    </location>
</feature>
<proteinExistence type="predicted"/>